<evidence type="ECO:0000256" key="5">
    <source>
        <dbReference type="ARBA" id="ARBA00022824"/>
    </source>
</evidence>
<comment type="similarity">
    <text evidence="10">Belongs to the WD repeat SEC12 family.</text>
</comment>
<feature type="compositionally biased region" description="Basic and acidic residues" evidence="11">
    <location>
        <begin position="133"/>
        <end position="143"/>
    </location>
</feature>
<keyword evidence="4 10" id="KW-0677">Repeat</keyword>
<keyword evidence="5 10" id="KW-0256">Endoplasmic reticulum</keyword>
<feature type="region of interest" description="Disordered" evidence="11">
    <location>
        <begin position="122"/>
        <end position="146"/>
    </location>
</feature>
<dbReference type="RefSeq" id="XP_065957184.1">
    <property type="nucleotide sequence ID" value="XM_066102101.1"/>
</dbReference>
<name>A0A7T6XPJ3_PENDI</name>
<proteinExistence type="inferred from homology"/>
<dbReference type="FunFam" id="2.130.10.10:FF:001559">
    <property type="entry name" value="Uncharacterized protein"/>
    <property type="match status" value="1"/>
</dbReference>
<evidence type="ECO:0000256" key="3">
    <source>
        <dbReference type="ARBA" id="ARBA00022692"/>
    </source>
</evidence>
<keyword evidence="12" id="KW-0030">Aminoacyl-tRNA synthetase</keyword>
<protein>
    <recommendedName>
        <fullName evidence="10">Guanine nucleotide-exchange factor SEC12</fullName>
    </recommendedName>
</protein>
<feature type="compositionally biased region" description="Polar residues" evidence="11">
    <location>
        <begin position="122"/>
        <end position="132"/>
    </location>
</feature>
<evidence type="ECO:0000256" key="11">
    <source>
        <dbReference type="SAM" id="MobiDB-lite"/>
    </source>
</evidence>
<evidence type="ECO:0000256" key="6">
    <source>
        <dbReference type="ARBA" id="ARBA00022892"/>
    </source>
</evidence>
<sequence length="687" mass="74094">MAPTVHSAKLTLSCPLFATDFDPRNNGRLLVGGGGGEGRSGVGNKIFLLDTSRRNEVIEAIELNLSRDEDSVTSLAAAPRAGDEAGSLVALAGINSSAEQQKKNNNQHLRSFRFEVPRRATTVATSNAQSAENSEKQDSKSEEGSIPGKAIALSQVSMFRTKNGLGSSDTYQRVTRLSPWPKGKEGTQKHTRIGAVATGLAPSGEIVFFRATEKPSRKDIIGRIQLSGNEEAEDLDFVSLEHDMEKTDHAHGRFLVAYTNGPDVMVGEISSSSRSNSSPDVRSVYSIPLPASGARTARPKFRALRFLSPRTLLLLLNAPNRGGSELVLLQLPSDKLNKSKILRRRKLPRSVKIGLGLDICQLGNNAQGQQQTVIAASGSDNSIPLFTLEYGPNRGYSNFRPYTTLRDVHPFSMTKLTFSTFIAPSHPITPDVGPQNIKLASVSMGNTVVVHTFPLSPFPTSSRAPRYVLVTPGPAEIWELVYSVIVLLFSISAICIAMLAFAEIRGGTPPVLGATEWLPDSIRGAIAREYVLPPQDQLTYFDTLLAPWGSSSDTDIPVATIVSADSQIESLREILDRVHRAGAAPADLETVAPQSLSVIVRCGAGQNAKQSVTIETAVSASADESEQSEEQKLQAWKDLSAPEQSAWKQRLVDSGRWTASEGESVLIGVLFSEACEELGRAVREGFP</sequence>
<keyword evidence="6" id="KW-0931">ER-Golgi transport</keyword>
<gene>
    <name evidence="12" type="ORF">Pdw03_8931</name>
</gene>
<evidence type="ECO:0000256" key="7">
    <source>
        <dbReference type="ARBA" id="ARBA00022927"/>
    </source>
</evidence>
<dbReference type="EMBL" id="CP060776">
    <property type="protein sequence ID" value="QQK45030.1"/>
    <property type="molecule type" value="Genomic_DNA"/>
</dbReference>
<evidence type="ECO:0000313" key="13">
    <source>
        <dbReference type="Proteomes" id="UP000595662"/>
    </source>
</evidence>
<evidence type="ECO:0000256" key="1">
    <source>
        <dbReference type="ARBA" id="ARBA00022448"/>
    </source>
</evidence>
<keyword evidence="1 10" id="KW-0813">Transport</keyword>
<dbReference type="InterPro" id="IPR015943">
    <property type="entry name" value="WD40/YVTN_repeat-like_dom_sf"/>
</dbReference>
<evidence type="ECO:0000256" key="10">
    <source>
        <dbReference type="RuleBase" id="RU369019"/>
    </source>
</evidence>
<evidence type="ECO:0000256" key="8">
    <source>
        <dbReference type="ARBA" id="ARBA00022989"/>
    </source>
</evidence>
<keyword evidence="12" id="KW-0436">Ligase</keyword>
<dbReference type="GO" id="GO:0006888">
    <property type="term" value="P:endoplasmic reticulum to Golgi vesicle-mediated transport"/>
    <property type="evidence" value="ECO:0007669"/>
    <property type="project" value="UniProtKB-UniRule"/>
</dbReference>
<reference evidence="12 13" key="1">
    <citation type="submission" date="2020-08" db="EMBL/GenBank/DDBJ databases">
        <title>The completed genome sequence of the pathogenic ascomycete fungus Penicillium digitatum.</title>
        <authorList>
            <person name="Wang M."/>
        </authorList>
    </citation>
    <scope>NUCLEOTIDE SEQUENCE [LARGE SCALE GENOMIC DNA]</scope>
    <source>
        <strain evidence="12 13">PdW03</strain>
    </source>
</reference>
<dbReference type="AlphaFoldDB" id="A0A7T6XPJ3"/>
<comment type="subcellular location">
    <subcellularLocation>
        <location evidence="10">Endoplasmic reticulum membrane</location>
        <topology evidence="10">Single-pass type II membrane protein</topology>
    </subcellularLocation>
    <subcellularLocation>
        <location evidence="10">Golgi apparatus membrane</location>
        <topology evidence="10">Single-pass type II membrane protein</topology>
    </subcellularLocation>
</comment>
<keyword evidence="8" id="KW-1133">Transmembrane helix</keyword>
<organism evidence="12 13">
    <name type="scientific">Penicillium digitatum</name>
    <name type="common">Green mold</name>
    <dbReference type="NCBI Taxonomy" id="36651"/>
    <lineage>
        <taxon>Eukaryota</taxon>
        <taxon>Fungi</taxon>
        <taxon>Dikarya</taxon>
        <taxon>Ascomycota</taxon>
        <taxon>Pezizomycotina</taxon>
        <taxon>Eurotiomycetes</taxon>
        <taxon>Eurotiomycetidae</taxon>
        <taxon>Eurotiales</taxon>
        <taxon>Aspergillaceae</taxon>
        <taxon>Penicillium</taxon>
    </lineage>
</organism>
<evidence type="ECO:0000313" key="12">
    <source>
        <dbReference type="EMBL" id="QQK45030.1"/>
    </source>
</evidence>
<dbReference type="GO" id="GO:0003400">
    <property type="term" value="P:regulation of COPII vesicle coating"/>
    <property type="evidence" value="ECO:0007669"/>
    <property type="project" value="UniProtKB-UniRule"/>
</dbReference>
<dbReference type="PANTHER" id="PTHR23284:SF0">
    <property type="entry name" value="PROLACTIN REGULATORY ELEMENT-BINDING PROTEIN"/>
    <property type="match status" value="1"/>
</dbReference>
<dbReference type="GeneID" id="26230582"/>
<evidence type="ECO:0000256" key="4">
    <source>
        <dbReference type="ARBA" id="ARBA00022737"/>
    </source>
</evidence>
<dbReference type="GO" id="GO:0004812">
    <property type="term" value="F:aminoacyl-tRNA ligase activity"/>
    <property type="evidence" value="ECO:0007669"/>
    <property type="project" value="UniProtKB-KW"/>
</dbReference>
<comment type="function">
    <text evidence="10">Guanine nucleotide-exchange factor (GEF) required for the formation or budding of transport vesicles from the ER.</text>
</comment>
<keyword evidence="7 10" id="KW-0653">Protein transport</keyword>
<dbReference type="GO" id="GO:0000139">
    <property type="term" value="C:Golgi membrane"/>
    <property type="evidence" value="ECO:0007669"/>
    <property type="project" value="UniProtKB-SubCell"/>
</dbReference>
<dbReference type="GO" id="GO:0015031">
    <property type="term" value="P:protein transport"/>
    <property type="evidence" value="ECO:0007669"/>
    <property type="project" value="UniProtKB-KW"/>
</dbReference>
<dbReference type="VEuPathDB" id="FungiDB:PDIP_22600"/>
<dbReference type="GO" id="GO:0005085">
    <property type="term" value="F:guanyl-nucleotide exchange factor activity"/>
    <property type="evidence" value="ECO:0007669"/>
    <property type="project" value="InterPro"/>
</dbReference>
<evidence type="ECO:0000256" key="2">
    <source>
        <dbReference type="ARBA" id="ARBA00022574"/>
    </source>
</evidence>
<dbReference type="InterPro" id="IPR045260">
    <property type="entry name" value="Sec12-like"/>
</dbReference>
<dbReference type="GO" id="GO:0005789">
    <property type="term" value="C:endoplasmic reticulum membrane"/>
    <property type="evidence" value="ECO:0007669"/>
    <property type="project" value="UniProtKB-SubCell"/>
</dbReference>
<accession>A0A7T6XPJ3</accession>
<keyword evidence="3" id="KW-0812">Transmembrane</keyword>
<dbReference type="Proteomes" id="UP000595662">
    <property type="component" value="Chromosome 3"/>
</dbReference>
<dbReference type="Gene3D" id="2.130.10.10">
    <property type="entry name" value="YVTN repeat-like/Quinoprotein amine dehydrogenase"/>
    <property type="match status" value="1"/>
</dbReference>
<keyword evidence="9" id="KW-0472">Membrane</keyword>
<dbReference type="PANTHER" id="PTHR23284">
    <property type="entry name" value="PROLACTIN REGULATORY ELEMENT BINDING PROTEIN"/>
    <property type="match status" value="1"/>
</dbReference>
<evidence type="ECO:0000256" key="9">
    <source>
        <dbReference type="ARBA" id="ARBA00023136"/>
    </source>
</evidence>
<keyword evidence="2 10" id="KW-0853">WD repeat</keyword>